<evidence type="ECO:0000313" key="17">
    <source>
        <dbReference type="Proteomes" id="UP001266357"/>
    </source>
</evidence>
<keyword evidence="4" id="KW-0410">Iron transport</keyword>
<keyword evidence="13" id="KW-0732">Signal</keyword>
<dbReference type="InterPro" id="IPR036942">
    <property type="entry name" value="Beta-barrel_TonB_sf"/>
</dbReference>
<keyword evidence="17" id="KW-1185">Reference proteome</keyword>
<evidence type="ECO:0000256" key="6">
    <source>
        <dbReference type="ARBA" id="ARBA00023004"/>
    </source>
</evidence>
<evidence type="ECO:0000259" key="14">
    <source>
        <dbReference type="Pfam" id="PF00593"/>
    </source>
</evidence>
<dbReference type="EMBL" id="JAVRIF010000004">
    <property type="protein sequence ID" value="MDT0603893.1"/>
    <property type="molecule type" value="Genomic_DNA"/>
</dbReference>
<comment type="subcellular location">
    <subcellularLocation>
        <location evidence="1 11">Cell outer membrane</location>
        <topology evidence="1 11">Multi-pass membrane protein</topology>
    </subcellularLocation>
</comment>
<keyword evidence="5 11" id="KW-0812">Transmembrane</keyword>
<evidence type="ECO:0000256" key="8">
    <source>
        <dbReference type="ARBA" id="ARBA00023077"/>
    </source>
</evidence>
<protein>
    <submittedName>
        <fullName evidence="16">TonB-dependent receptor</fullName>
    </submittedName>
</protein>
<sequence>MKFHKSLLVIAIATAFSSSATATEETLDKAKNDYEVIVVTQNRIQTLKEVPVAVSAFGEDFLEDFNVTNAVDLAKFTPGLNGGSTNDSFIDTIGIRGIVTSDFGVGGDASIGLYLDGVYQGRSGGSLSSFYDMSRVEVAKGPQGTLYGRNAASGAISMFTNEAIDATEGSFEFGLGSDNMQEITGVFNTTLSDDAFIRFAGYHLSEDSYIKNTEGGTLRDKEVNALRVNFSYEGWQDSLLKISVNYEDRDMDGGVYRSIWTQADSRKVSTDHGDDAQDTAEVFATTIDFEHDFGATTFSSQTAMKNYTWTYSEDVDGSVLPLSFYKQNDDTGYLSQEFRLTSNTGSDVFWFVGANFYQEKIDSSFANQYDEDAFCAQLPNLSSWEAPFASHPSQPANVFADCHELVVYGFGVPEEYAPTPGSGMIGKEEQVSAKGTYRGYGVYGDITWSITEQTNITLGGRFSYDEKEFALSLPTEQGVMGNMWLIGGHTDGQWISDSKDWSQFTPRLAINHELTNKVNIYANYSQGYKSGGFNTFALDIKDPTWELGLLPESTELASYDPETVNSYELGIKGDYFNDLVKFNLAAYYYDYDDLQGTFAETGGITIKNIGKAEGKGIEFELTYLPTENIRLFLASALQDSEVIEGTDLSGESIAGKKLAAPDVTLSFVGGYFWYLENDVDLTLQFSYNWQTKTFGSEFQGGNDVLEQDAYGLAGLQFVATGLDWQVSTYINNLTDEVYYSGALIDAGVNRFGIGRGINGGVKVKYNF</sequence>
<keyword evidence="3 11" id="KW-1134">Transmembrane beta strand</keyword>
<keyword evidence="8 12" id="KW-0798">TonB box</keyword>
<feature type="signal peptide" evidence="13">
    <location>
        <begin position="1"/>
        <end position="22"/>
    </location>
</feature>
<dbReference type="Gene3D" id="2.40.170.20">
    <property type="entry name" value="TonB-dependent receptor, beta-barrel domain"/>
    <property type="match status" value="2"/>
</dbReference>
<accession>A0ABU3A137</accession>
<evidence type="ECO:0000256" key="1">
    <source>
        <dbReference type="ARBA" id="ARBA00004571"/>
    </source>
</evidence>
<keyword evidence="6" id="KW-0408">Iron</keyword>
<dbReference type="Pfam" id="PF00593">
    <property type="entry name" value="TonB_dep_Rec_b-barrel"/>
    <property type="match status" value="1"/>
</dbReference>
<gene>
    <name evidence="16" type="ORF">RM573_09830</name>
</gene>
<evidence type="ECO:0000313" key="16">
    <source>
        <dbReference type="EMBL" id="MDT0603893.1"/>
    </source>
</evidence>
<feature type="domain" description="TonB-dependent receptor plug" evidence="15">
    <location>
        <begin position="47"/>
        <end position="155"/>
    </location>
</feature>
<keyword evidence="10 11" id="KW-0998">Cell outer membrane</keyword>
<keyword evidence="2 11" id="KW-0813">Transport</keyword>
<dbReference type="PROSITE" id="PS52016">
    <property type="entry name" value="TONB_DEPENDENT_REC_3"/>
    <property type="match status" value="1"/>
</dbReference>
<evidence type="ECO:0000256" key="10">
    <source>
        <dbReference type="ARBA" id="ARBA00023237"/>
    </source>
</evidence>
<keyword evidence="7" id="KW-0406">Ion transport</keyword>
<evidence type="ECO:0000256" key="13">
    <source>
        <dbReference type="SAM" id="SignalP"/>
    </source>
</evidence>
<evidence type="ECO:0000256" key="12">
    <source>
        <dbReference type="RuleBase" id="RU003357"/>
    </source>
</evidence>
<evidence type="ECO:0000256" key="5">
    <source>
        <dbReference type="ARBA" id="ARBA00022692"/>
    </source>
</evidence>
<evidence type="ECO:0000256" key="7">
    <source>
        <dbReference type="ARBA" id="ARBA00023065"/>
    </source>
</evidence>
<organism evidence="16 17">
    <name type="scientific">Thalassotalea castellviae</name>
    <dbReference type="NCBI Taxonomy" id="3075612"/>
    <lineage>
        <taxon>Bacteria</taxon>
        <taxon>Pseudomonadati</taxon>
        <taxon>Pseudomonadota</taxon>
        <taxon>Gammaproteobacteria</taxon>
        <taxon>Alteromonadales</taxon>
        <taxon>Colwelliaceae</taxon>
        <taxon>Thalassotalea</taxon>
    </lineage>
</organism>
<keyword evidence="9 11" id="KW-0472">Membrane</keyword>
<evidence type="ECO:0000256" key="4">
    <source>
        <dbReference type="ARBA" id="ARBA00022496"/>
    </source>
</evidence>
<keyword evidence="16" id="KW-0675">Receptor</keyword>
<dbReference type="Proteomes" id="UP001266357">
    <property type="component" value="Unassembled WGS sequence"/>
</dbReference>
<dbReference type="PANTHER" id="PTHR32552">
    <property type="entry name" value="FERRICHROME IRON RECEPTOR-RELATED"/>
    <property type="match status" value="1"/>
</dbReference>
<proteinExistence type="inferred from homology"/>
<evidence type="ECO:0000256" key="11">
    <source>
        <dbReference type="PROSITE-ProRule" id="PRU01360"/>
    </source>
</evidence>
<dbReference type="InterPro" id="IPR012910">
    <property type="entry name" value="Plug_dom"/>
</dbReference>
<dbReference type="InterPro" id="IPR000531">
    <property type="entry name" value="Beta-barrel_TonB"/>
</dbReference>
<dbReference type="InterPro" id="IPR039426">
    <property type="entry name" value="TonB-dep_rcpt-like"/>
</dbReference>
<comment type="caution">
    <text evidence="16">The sequence shown here is derived from an EMBL/GenBank/DDBJ whole genome shotgun (WGS) entry which is preliminary data.</text>
</comment>
<name>A0ABU3A137_9GAMM</name>
<dbReference type="Pfam" id="PF07715">
    <property type="entry name" value="Plug"/>
    <property type="match status" value="1"/>
</dbReference>
<evidence type="ECO:0000256" key="3">
    <source>
        <dbReference type="ARBA" id="ARBA00022452"/>
    </source>
</evidence>
<dbReference type="RefSeq" id="WP_311581026.1">
    <property type="nucleotide sequence ID" value="NZ_JAVRIF010000004.1"/>
</dbReference>
<evidence type="ECO:0000256" key="2">
    <source>
        <dbReference type="ARBA" id="ARBA00022448"/>
    </source>
</evidence>
<dbReference type="SUPFAM" id="SSF56935">
    <property type="entry name" value="Porins"/>
    <property type="match status" value="1"/>
</dbReference>
<evidence type="ECO:0000256" key="9">
    <source>
        <dbReference type="ARBA" id="ARBA00023136"/>
    </source>
</evidence>
<comment type="similarity">
    <text evidence="11 12">Belongs to the TonB-dependent receptor family.</text>
</comment>
<reference evidence="16 17" key="1">
    <citation type="submission" date="2023-09" db="EMBL/GenBank/DDBJ databases">
        <authorList>
            <person name="Rey-Velasco X."/>
        </authorList>
    </citation>
    <scope>NUCLEOTIDE SEQUENCE [LARGE SCALE GENOMIC DNA]</scope>
    <source>
        <strain evidence="16 17">W431</strain>
    </source>
</reference>
<feature type="chain" id="PRO_5046629104" evidence="13">
    <location>
        <begin position="23"/>
        <end position="767"/>
    </location>
</feature>
<dbReference type="PANTHER" id="PTHR32552:SF81">
    <property type="entry name" value="TONB-DEPENDENT OUTER MEMBRANE RECEPTOR"/>
    <property type="match status" value="1"/>
</dbReference>
<evidence type="ECO:0000259" key="15">
    <source>
        <dbReference type="Pfam" id="PF07715"/>
    </source>
</evidence>
<feature type="domain" description="TonB-dependent receptor-like beta-barrel" evidence="14">
    <location>
        <begin position="343"/>
        <end position="733"/>
    </location>
</feature>